<protein>
    <submittedName>
        <fullName evidence="1">Uncharacterized protein</fullName>
    </submittedName>
</protein>
<dbReference type="PATRIC" id="fig|34073.19.peg.2493"/>
<dbReference type="EMBL" id="JZWI01000011">
    <property type="protein sequence ID" value="KLN56486.1"/>
    <property type="molecule type" value="Genomic_DNA"/>
</dbReference>
<reference evidence="1 2" key="1">
    <citation type="submission" date="2015-03" db="EMBL/GenBank/DDBJ databases">
        <title>Genome sequence of Variovorax paradoxus TBEA6.</title>
        <authorList>
            <person name="Poehlein A."/>
            <person name="Schuldes J."/>
            <person name="Wuebbeler J.H."/>
            <person name="Hiessl S."/>
            <person name="Steinbuechel A."/>
            <person name="Daniel R."/>
        </authorList>
    </citation>
    <scope>NUCLEOTIDE SEQUENCE [LARGE SCALE GENOMIC DNA]</scope>
    <source>
        <strain evidence="1 2">TBEA6</strain>
    </source>
</reference>
<proteinExistence type="predicted"/>
<comment type="caution">
    <text evidence="1">The sequence shown here is derived from an EMBL/GenBank/DDBJ whole genome shotgun (WGS) entry which is preliminary data.</text>
</comment>
<gene>
    <name evidence="1" type="ORF">VPARA_24280</name>
</gene>
<organism evidence="1 2">
    <name type="scientific">Variovorax paradoxus</name>
    <dbReference type="NCBI Taxonomy" id="34073"/>
    <lineage>
        <taxon>Bacteria</taxon>
        <taxon>Pseudomonadati</taxon>
        <taxon>Pseudomonadota</taxon>
        <taxon>Betaproteobacteria</taxon>
        <taxon>Burkholderiales</taxon>
        <taxon>Comamonadaceae</taxon>
        <taxon>Variovorax</taxon>
    </lineage>
</organism>
<dbReference type="AlphaFoldDB" id="A0A0H2M2Z6"/>
<name>A0A0H2M2Z6_VARPD</name>
<sequence>MRTAGRWISITDFESTRPQPPGYGGCGHHRRGRCRACRSEQRCGRRWFLGGSLSWAAAARAFVSPEKVRTAHARVRRFFYSDFTAKRFVPRQANKRRRLSTSLENAHGTQPATRKLLLGACVFARAACFVAQQLNVKPPTRAERTNYRCEGGYAPAAFSRACHRTCHFEVQASLAPQLISTPAGWKVSRSCLQEALLVEQRVSHDVISIHPFKHSCSCGGGGDGLMTSQPPTPGVSSQIPLMMSHINNPPTPRAPRAPFNPAPRCFFDFVPCSSPSG</sequence>
<dbReference type="Proteomes" id="UP000035170">
    <property type="component" value="Unassembled WGS sequence"/>
</dbReference>
<evidence type="ECO:0000313" key="2">
    <source>
        <dbReference type="Proteomes" id="UP000035170"/>
    </source>
</evidence>
<accession>A0A0H2M2Z6</accession>
<keyword evidence="2" id="KW-1185">Reference proteome</keyword>
<evidence type="ECO:0000313" key="1">
    <source>
        <dbReference type="EMBL" id="KLN56486.1"/>
    </source>
</evidence>